<feature type="compositionally biased region" description="Polar residues" evidence="1">
    <location>
        <begin position="289"/>
        <end position="298"/>
    </location>
</feature>
<feature type="compositionally biased region" description="Polar residues" evidence="1">
    <location>
        <begin position="889"/>
        <end position="903"/>
    </location>
</feature>
<evidence type="ECO:0000256" key="1">
    <source>
        <dbReference type="SAM" id="MobiDB-lite"/>
    </source>
</evidence>
<feature type="compositionally biased region" description="Basic and acidic residues" evidence="1">
    <location>
        <begin position="661"/>
        <end position="671"/>
    </location>
</feature>
<feature type="region of interest" description="Disordered" evidence="1">
    <location>
        <begin position="456"/>
        <end position="760"/>
    </location>
</feature>
<proteinExistence type="predicted"/>
<keyword evidence="3" id="KW-1185">Reference proteome</keyword>
<sequence length="1100" mass="117611">MQSTTGSGGGSRARVIYHAPGKSFAWLHRGPRSILSIQNSTRKLTTNNADGSFADFQKALRARLSISKNDPLVIKQIDGDYSLDIETEEEYEAFCHFAKSAPQLHISVNGGLRDQSKMGPISSSTFVSAELHSNPVPQHPAETEDPTLGKRKASQITTDLEATPSVTRKRKKRRKVEPEQSISAVGNTAITAEPLEPRAEQGEAYGNMPHNAASASIVADSNQPSTSTAKRKKKKKSVGAAQTDPTPAEPEERVVEPTIELADVPKPPLATKKRKTVVLDLLTVIPSPAATQESSSGSIARPHSPMAVTKLVPMTTREAITKPLTKKKTKPPAGSPEPKPDHPLASHSNDVEEPVPSSSTTKSKPPVSKSGFPRTQVYVEIVTKKRKTGQADGSSTVEKGSKQQDLVKKPAQPTAKKPKANQRKSKAAPTKRIDSPNAPGIQEIMNGVIAAAMQRAENCASTTGTDVSENLTPPPRKKSEPTVRKSRLADTSGLEAGSSTTLLEAFAPALKSVDSDSSTVRKKARARTSHAEAPQLLKGPDDPPDVCSRPDDTSPTPLPLPKNKAKSMTPLTAPPPKQKAIQKPSQAKARPESTSSEGDESDIPKTKTVPISDPDDELDAFLHAPTTLSQKSVLEDLPSHSEDEEDEVEREDMEMDEEDEAPRSKGTRQEQLKVLAKVESSSDDDSDTESVAGEALLKATQAKGNTQVTHVSEPRDIVPSSDAEGESLSQPTKSTNTSTKVVPPDSSASSPGPHVVPISNLKSAGEALDFFNGHVLDKRDPIEDDSSHAESQKGLPEDAEDPIQDADTTSTPKPKPTQRAKSRGKTANPVVARDHDAGSKTTQRSLTSPPNTMLPPPTPPRKAKGDLTFSQPLDHSTPAAPSVSRKKQLTSQTTIAGTPSRSAWTALPQGEQSTDDPAMVDELVSSPTGSTSKLPKATPVKKPTSLASIKQTPLFLPGTSQYPIPSSDLPDVRKSSSEESEDEEDEEEEEKIIVPSSQRVLRSSAIKNRATTPYRSLSHLASQRSIFPKLVESVGPAPAANRSQTKPESDDDEDDDDEDSGVTDSSLDSPPPSHIPKGRRAGAGNWNRGKKRSQLATLSS</sequence>
<feature type="compositionally biased region" description="Basic residues" evidence="1">
    <location>
        <begin position="416"/>
        <end position="426"/>
    </location>
</feature>
<dbReference type="AlphaFoldDB" id="A0A9P6HRK6"/>
<feature type="compositionally biased region" description="Low complexity" evidence="1">
    <location>
        <begin position="578"/>
        <end position="588"/>
    </location>
</feature>
<reference evidence="2" key="2">
    <citation type="submission" date="2020-11" db="EMBL/GenBank/DDBJ databases">
        <authorList>
            <consortium name="DOE Joint Genome Institute"/>
            <person name="Kuo A."/>
            <person name="Miyauchi S."/>
            <person name="Kiss E."/>
            <person name="Drula E."/>
            <person name="Kohler A."/>
            <person name="Sanchez-Garcia M."/>
            <person name="Andreopoulos B."/>
            <person name="Barry K.W."/>
            <person name="Bonito G."/>
            <person name="Buee M."/>
            <person name="Carver A."/>
            <person name="Chen C."/>
            <person name="Cichocki N."/>
            <person name="Clum A."/>
            <person name="Culley D."/>
            <person name="Crous P.W."/>
            <person name="Fauchery L."/>
            <person name="Girlanda M."/>
            <person name="Hayes R."/>
            <person name="Keri Z."/>
            <person name="Labutti K."/>
            <person name="Lipzen A."/>
            <person name="Lombard V."/>
            <person name="Magnuson J."/>
            <person name="Maillard F."/>
            <person name="Morin E."/>
            <person name="Murat C."/>
            <person name="Nolan M."/>
            <person name="Ohm R."/>
            <person name="Pangilinan J."/>
            <person name="Pereira M."/>
            <person name="Perotto S."/>
            <person name="Peter M."/>
            <person name="Riley R."/>
            <person name="Sitrit Y."/>
            <person name="Stielow B."/>
            <person name="Szollosi G."/>
            <person name="Zifcakova L."/>
            <person name="Stursova M."/>
            <person name="Spatafora J.W."/>
            <person name="Tedersoo L."/>
            <person name="Vaario L.-M."/>
            <person name="Yamada A."/>
            <person name="Yan M."/>
            <person name="Wang P."/>
            <person name="Xu J."/>
            <person name="Bruns T."/>
            <person name="Baldrian P."/>
            <person name="Vilgalys R."/>
            <person name="Henrissat B."/>
            <person name="Grigoriev I.V."/>
            <person name="Hibbett D."/>
            <person name="Nagy L.G."/>
            <person name="Martin F.M."/>
        </authorList>
    </citation>
    <scope>NUCLEOTIDE SEQUENCE</scope>
    <source>
        <strain evidence="2">UH-Tt-Lm1</strain>
    </source>
</reference>
<feature type="region of interest" description="Disordered" evidence="1">
    <location>
        <begin position="215"/>
        <end position="258"/>
    </location>
</feature>
<dbReference type="OrthoDB" id="3357439at2759"/>
<feature type="region of interest" description="Disordered" evidence="1">
    <location>
        <begin position="131"/>
        <end position="194"/>
    </location>
</feature>
<feature type="compositionally biased region" description="Low complexity" evidence="1">
    <location>
        <begin position="354"/>
        <end position="370"/>
    </location>
</feature>
<accession>A0A9P6HRK6</accession>
<feature type="compositionally biased region" description="Basic and acidic residues" evidence="1">
    <location>
        <begin position="399"/>
        <end position="408"/>
    </location>
</feature>
<dbReference type="Proteomes" id="UP000736335">
    <property type="component" value="Unassembled WGS sequence"/>
</dbReference>
<comment type="caution">
    <text evidence="2">The sequence shown here is derived from an EMBL/GenBank/DDBJ whole genome shotgun (WGS) entry which is preliminary data.</text>
</comment>
<dbReference type="EMBL" id="WIUZ02000001">
    <property type="protein sequence ID" value="KAF9793240.1"/>
    <property type="molecule type" value="Genomic_DNA"/>
</dbReference>
<feature type="compositionally biased region" description="Basic and acidic residues" evidence="1">
    <location>
        <begin position="776"/>
        <end position="791"/>
    </location>
</feature>
<protein>
    <submittedName>
        <fullName evidence="2">Uncharacterized protein</fullName>
    </submittedName>
</protein>
<feature type="region of interest" description="Disordered" evidence="1">
    <location>
        <begin position="776"/>
        <end position="1100"/>
    </location>
</feature>
<evidence type="ECO:0000313" key="3">
    <source>
        <dbReference type="Proteomes" id="UP000736335"/>
    </source>
</evidence>
<feature type="compositionally biased region" description="Acidic residues" evidence="1">
    <location>
        <begin position="1049"/>
        <end position="1061"/>
    </location>
</feature>
<feature type="compositionally biased region" description="Polar residues" evidence="1">
    <location>
        <begin position="995"/>
        <end position="1025"/>
    </location>
</feature>
<feature type="compositionally biased region" description="Polar residues" evidence="1">
    <location>
        <begin position="180"/>
        <end position="190"/>
    </location>
</feature>
<feature type="compositionally biased region" description="Acidic residues" evidence="1">
    <location>
        <begin position="642"/>
        <end position="660"/>
    </location>
</feature>
<feature type="region of interest" description="Disordered" evidence="1">
    <location>
        <begin position="289"/>
        <end position="441"/>
    </location>
</feature>
<feature type="compositionally biased region" description="Acidic residues" evidence="1">
    <location>
        <begin position="978"/>
        <end position="990"/>
    </location>
</feature>
<evidence type="ECO:0000313" key="2">
    <source>
        <dbReference type="EMBL" id="KAF9793240.1"/>
    </source>
</evidence>
<feature type="compositionally biased region" description="Polar residues" evidence="1">
    <location>
        <begin position="459"/>
        <end position="471"/>
    </location>
</feature>
<name>A0A9P6HRK6_9AGAM</name>
<feature type="compositionally biased region" description="Polar residues" evidence="1">
    <location>
        <begin position="219"/>
        <end position="228"/>
    </location>
</feature>
<reference evidence="2" key="1">
    <citation type="journal article" date="2020" name="Nat. Commun.">
        <title>Large-scale genome sequencing of mycorrhizal fungi provides insights into the early evolution of symbiotic traits.</title>
        <authorList>
            <person name="Miyauchi S."/>
            <person name="Kiss E."/>
            <person name="Kuo A."/>
            <person name="Drula E."/>
            <person name="Kohler A."/>
            <person name="Sanchez-Garcia M."/>
            <person name="Morin E."/>
            <person name="Andreopoulos B."/>
            <person name="Barry K.W."/>
            <person name="Bonito G."/>
            <person name="Buee M."/>
            <person name="Carver A."/>
            <person name="Chen C."/>
            <person name="Cichocki N."/>
            <person name="Clum A."/>
            <person name="Culley D."/>
            <person name="Crous P.W."/>
            <person name="Fauchery L."/>
            <person name="Girlanda M."/>
            <person name="Hayes R.D."/>
            <person name="Keri Z."/>
            <person name="LaButti K."/>
            <person name="Lipzen A."/>
            <person name="Lombard V."/>
            <person name="Magnuson J."/>
            <person name="Maillard F."/>
            <person name="Murat C."/>
            <person name="Nolan M."/>
            <person name="Ohm R.A."/>
            <person name="Pangilinan J."/>
            <person name="Pereira M.F."/>
            <person name="Perotto S."/>
            <person name="Peter M."/>
            <person name="Pfister S."/>
            <person name="Riley R."/>
            <person name="Sitrit Y."/>
            <person name="Stielow J.B."/>
            <person name="Szollosi G."/>
            <person name="Zifcakova L."/>
            <person name="Stursova M."/>
            <person name="Spatafora J.W."/>
            <person name="Tedersoo L."/>
            <person name="Vaario L.M."/>
            <person name="Yamada A."/>
            <person name="Yan M."/>
            <person name="Wang P."/>
            <person name="Xu J."/>
            <person name="Bruns T."/>
            <person name="Baldrian P."/>
            <person name="Vilgalys R."/>
            <person name="Dunand C."/>
            <person name="Henrissat B."/>
            <person name="Grigoriev I.V."/>
            <person name="Hibbett D."/>
            <person name="Nagy L.G."/>
            <person name="Martin F.M."/>
        </authorList>
    </citation>
    <scope>NUCLEOTIDE SEQUENCE</scope>
    <source>
        <strain evidence="2">UH-Tt-Lm1</strain>
    </source>
</reference>
<feature type="compositionally biased region" description="Polar residues" evidence="1">
    <location>
        <begin position="154"/>
        <end position="166"/>
    </location>
</feature>
<gene>
    <name evidence="2" type="ORF">BJ322DRAFT_1033604</name>
</gene>
<feature type="compositionally biased region" description="Polar residues" evidence="1">
    <location>
        <begin position="727"/>
        <end position="750"/>
    </location>
</feature>
<organism evidence="2 3">
    <name type="scientific">Thelephora terrestris</name>
    <dbReference type="NCBI Taxonomy" id="56493"/>
    <lineage>
        <taxon>Eukaryota</taxon>
        <taxon>Fungi</taxon>
        <taxon>Dikarya</taxon>
        <taxon>Basidiomycota</taxon>
        <taxon>Agaricomycotina</taxon>
        <taxon>Agaricomycetes</taxon>
        <taxon>Thelephorales</taxon>
        <taxon>Thelephoraceae</taxon>
        <taxon>Thelephora</taxon>
    </lineage>
</organism>